<proteinExistence type="predicted"/>
<dbReference type="SUPFAM" id="SSF51905">
    <property type="entry name" value="FAD/NAD(P)-binding domain"/>
    <property type="match status" value="1"/>
</dbReference>
<protein>
    <submittedName>
        <fullName evidence="2">2-polyprenyl-6-methoxyphenol hydroxylase</fullName>
    </submittedName>
</protein>
<sequence length="400" mass="43579">MRQTDIAIIGGGLAGSTAAAMLGRAGVSAILIEPHQVHPPELRCEKISGGVQLERLRKTGLVDAVLGAATHDDEIWIARFGRVIDKRPSQQHGFLYDTLVNTVRGQIPSTVETIHAKATSIATSDDRQTVGLSNGEEISARLVVLANGASVSLRNQLSIGRPVISANHSISVGFDIAPVGRDRFAFPALTYFAETTVHRTAYVTLFPIGKTMRGNLFVYRETDDPWIRQMRRTPEAALDACLPKLRALIGDYKISGDIKIRPIDLYESDNVVQPGVVLVGDAFASPCPGSGTGTDKVFTDVAQLCSVHIPNWLATDGMGADKITQYYADPLKLECDAWATGKAFKLRSVTTENSLYWRAQRWARFFGRLGEGMVRRARETLPRELAMVASALVMMIDSAT</sequence>
<dbReference type="InterPro" id="IPR002938">
    <property type="entry name" value="FAD-bd"/>
</dbReference>
<evidence type="ECO:0000259" key="1">
    <source>
        <dbReference type="Pfam" id="PF01494"/>
    </source>
</evidence>
<dbReference type="InterPro" id="IPR036188">
    <property type="entry name" value="FAD/NAD-bd_sf"/>
</dbReference>
<dbReference type="Gene3D" id="3.50.50.60">
    <property type="entry name" value="FAD/NAD(P)-binding domain"/>
    <property type="match status" value="1"/>
</dbReference>
<dbReference type="AlphaFoldDB" id="A0A164A4G8"/>
<accession>A0A164A4G8</accession>
<dbReference type="Proteomes" id="UP000076574">
    <property type="component" value="Unassembled WGS sequence"/>
</dbReference>
<dbReference type="PRINTS" id="PR00420">
    <property type="entry name" value="RNGMNOXGNASE"/>
</dbReference>
<keyword evidence="3" id="KW-1185">Reference proteome</keyword>
<dbReference type="Pfam" id="PF01494">
    <property type="entry name" value="FAD_binding_3"/>
    <property type="match status" value="1"/>
</dbReference>
<dbReference type="InterPro" id="IPR050407">
    <property type="entry name" value="Geranylgeranyl_reductase"/>
</dbReference>
<comment type="caution">
    <text evidence="2">The sequence shown here is derived from an EMBL/GenBank/DDBJ whole genome shotgun (WGS) entry which is preliminary data.</text>
</comment>
<dbReference type="PANTHER" id="PTHR42685">
    <property type="entry name" value="GERANYLGERANYL DIPHOSPHATE REDUCTASE"/>
    <property type="match status" value="1"/>
</dbReference>
<name>A0A164A4G8_9BRAD</name>
<dbReference type="GO" id="GO:0071949">
    <property type="term" value="F:FAD binding"/>
    <property type="evidence" value="ECO:0007669"/>
    <property type="project" value="InterPro"/>
</dbReference>
<dbReference type="RefSeq" id="WP_068731357.1">
    <property type="nucleotide sequence ID" value="NZ_LVYV01000005.1"/>
</dbReference>
<dbReference type="EMBL" id="LVYV01000005">
    <property type="protein sequence ID" value="KZD24246.1"/>
    <property type="molecule type" value="Genomic_DNA"/>
</dbReference>
<dbReference type="OrthoDB" id="7907296at2"/>
<dbReference type="STRING" id="943830.A4A58_24220"/>
<reference evidence="2 3" key="1">
    <citation type="submission" date="2016-03" db="EMBL/GenBank/DDBJ databases">
        <title>Microsymbionts genomes from the relict species Vavilovia formosa (Stev.) Fed.</title>
        <authorList>
            <person name="Kopat V."/>
            <person name="Chirak E."/>
            <person name="Kimeklis A."/>
            <person name="Andronov E."/>
        </authorList>
    </citation>
    <scope>NUCLEOTIDE SEQUENCE [LARGE SCALE GENOMIC DNA]</scope>
    <source>
        <strain evidence="2 3">Vaf07</strain>
    </source>
</reference>
<feature type="domain" description="FAD-binding" evidence="1">
    <location>
        <begin position="4"/>
        <end position="305"/>
    </location>
</feature>
<evidence type="ECO:0000313" key="3">
    <source>
        <dbReference type="Proteomes" id="UP000076574"/>
    </source>
</evidence>
<gene>
    <name evidence="2" type="ORF">A4A58_24220</name>
</gene>
<organism evidence="2 3">
    <name type="scientific">Tardiphaga robiniae</name>
    <dbReference type="NCBI Taxonomy" id="943830"/>
    <lineage>
        <taxon>Bacteria</taxon>
        <taxon>Pseudomonadati</taxon>
        <taxon>Pseudomonadota</taxon>
        <taxon>Alphaproteobacteria</taxon>
        <taxon>Hyphomicrobiales</taxon>
        <taxon>Nitrobacteraceae</taxon>
        <taxon>Tardiphaga</taxon>
    </lineage>
</organism>
<evidence type="ECO:0000313" key="2">
    <source>
        <dbReference type="EMBL" id="KZD24246.1"/>
    </source>
</evidence>
<dbReference type="PANTHER" id="PTHR42685:SF22">
    <property type="entry name" value="CONDITIONED MEDIUM FACTOR RECEPTOR 1"/>
    <property type="match status" value="1"/>
</dbReference>